<evidence type="ECO:0000313" key="3">
    <source>
        <dbReference type="Proteomes" id="UP000664203"/>
    </source>
</evidence>
<comment type="caution">
    <text evidence="2">The sequence shown here is derived from an EMBL/GenBank/DDBJ whole genome shotgun (WGS) entry which is preliminary data.</text>
</comment>
<dbReference type="AlphaFoldDB" id="A0A8H3PKX5"/>
<reference evidence="2" key="1">
    <citation type="submission" date="2021-03" db="EMBL/GenBank/DDBJ databases">
        <authorList>
            <person name="Tagirdzhanova G."/>
        </authorList>
    </citation>
    <scope>NUCLEOTIDE SEQUENCE</scope>
</reference>
<sequence>MAACGGWIGEQRTVAFQRESSSHAATIKADPFQSIANFSSALGKLLFVRRWKVEDNKQYIGNMTRIKRGQNLPAEDAAKVPIDEVTPVTKDGPEGYSEDGPIRKSEDDETKAPYASSISTSSITKAENYREQDTVTENSESGRRAIPDLPQTTKKVIALRSSRFGSPFAYSPYQGKHDFFKGLLAKHTRVLFDRVVAEASILRKCLSTGAALTNDGRIGYFCVLEERESFSENTDSSEESNSNGSQVMLHCFKPNADRFDLSLFVDPTFAAIHRTYIARNNIVDSIDSSDSSSSTSEITDTDKILNVRRVRNPSTGEIEYFVVNKGLGLLSINGVCVDLSVIAGPLPDFAVLESGQFSIFWWRTAAALDYMPSLKRKRDSEDNNEESSKKALKGDSDPSPNPQVFPTSKSWLDEYRRRLQSCEERPIKYASSITDPYSPHQYSRGEMHDTDVILAIGAVWLGLIHAKVDFAYANSNLFLIARSMRMVGMHAVKGTNHFLMPLLFNEELQALSLESEEDTAEPLEPVFSVFQQAEEEKNQENFAVAENSKQRDPGNKNKPPLSLADQEIQNQTHKGGIGHFVLAIAEKVSRDGPTTIKEALKGKALVRLRFMDSAVGNVDKGLIRRVARNIVRNSGWLGDAWPCFDAKEEDWVKVLEQSGNKCGEHTVLNAWAYMLEIPLAANRAKVLGPSSYHEVEKLILLALRGQLDSFTIRAWMQHSKYALEEPLFQLQQTQIENPDSPNNLRDMQTVALNEDTLNQIVNDMHSQEQATNQGHATIWGAVSVTPDGATAQQSRHAPSVVPGFTLPPFGQDLVAGSSGTSDISASSPGPAKPPPLPQATLPPPRTWPQGLVRGLAYHKALKAKNVRTTKDARKDASTIGHPSNMADYDVILGIAPIWEGLKRLGRADADFTYAGMDIFSPGGGQRGVGAVGRWSRFIMPLFFSSTKAETLEDQGKDKEKIQEAGHLLLCVAELVDQQPMTVQIQIFDSRVGTVTALQVALKAQSIINLSGWLGVDDSRTRIIYRIPIWKPVPQQVGVNTCGLHVIFNAWATMLGIPIHPDYFRRGRSSENEYDGTDHRFLTLGLEIVNLALEGFMDSATIQAFFNSYGYSVEQRFGDPARSVIPVNAVGMNQDKFRRTLQKRHWSRRVAYAEARGVRFPAVAMAYLAEQGLSEDQAWRALLMTGGNQTRALHWHFSQDVAGELPKPEEALSPKTPDQGKNH</sequence>
<proteinExistence type="predicted"/>
<gene>
    <name evidence="2" type="ORF">ALECFALPRED_010836</name>
</gene>
<feature type="region of interest" description="Disordered" evidence="1">
    <location>
        <begin position="1203"/>
        <end position="1222"/>
    </location>
</feature>
<name>A0A8H3PKX5_9LECA</name>
<dbReference type="Proteomes" id="UP000664203">
    <property type="component" value="Unassembled WGS sequence"/>
</dbReference>
<feature type="region of interest" description="Disordered" evidence="1">
    <location>
        <begin position="811"/>
        <end position="848"/>
    </location>
</feature>
<accession>A0A8H3PKX5</accession>
<keyword evidence="3" id="KW-1185">Reference proteome</keyword>
<evidence type="ECO:0000256" key="1">
    <source>
        <dbReference type="SAM" id="MobiDB-lite"/>
    </source>
</evidence>
<feature type="compositionally biased region" description="Low complexity" evidence="1">
    <location>
        <begin position="816"/>
        <end position="829"/>
    </location>
</feature>
<feature type="region of interest" description="Disordered" evidence="1">
    <location>
        <begin position="376"/>
        <end position="407"/>
    </location>
</feature>
<organism evidence="2 3">
    <name type="scientific">Alectoria fallacina</name>
    <dbReference type="NCBI Taxonomy" id="1903189"/>
    <lineage>
        <taxon>Eukaryota</taxon>
        <taxon>Fungi</taxon>
        <taxon>Dikarya</taxon>
        <taxon>Ascomycota</taxon>
        <taxon>Pezizomycotina</taxon>
        <taxon>Lecanoromycetes</taxon>
        <taxon>OSLEUM clade</taxon>
        <taxon>Lecanoromycetidae</taxon>
        <taxon>Lecanorales</taxon>
        <taxon>Lecanorineae</taxon>
        <taxon>Parmeliaceae</taxon>
        <taxon>Alectoria</taxon>
    </lineage>
</organism>
<dbReference type="EMBL" id="CAJPDR010000923">
    <property type="protein sequence ID" value="CAF9943204.1"/>
    <property type="molecule type" value="Genomic_DNA"/>
</dbReference>
<feature type="compositionally biased region" description="Pro residues" evidence="1">
    <location>
        <begin position="830"/>
        <end position="846"/>
    </location>
</feature>
<evidence type="ECO:0000313" key="2">
    <source>
        <dbReference type="EMBL" id="CAF9943204.1"/>
    </source>
</evidence>
<dbReference type="OrthoDB" id="3825435at2759"/>
<feature type="compositionally biased region" description="Basic and acidic residues" evidence="1">
    <location>
        <begin position="1205"/>
        <end position="1222"/>
    </location>
</feature>
<feature type="region of interest" description="Disordered" evidence="1">
    <location>
        <begin position="85"/>
        <end position="149"/>
    </location>
</feature>
<protein>
    <recommendedName>
        <fullName evidence="4">Ubiquitin-like protease family profile domain-containing protein</fullName>
    </recommendedName>
</protein>
<evidence type="ECO:0008006" key="4">
    <source>
        <dbReference type="Google" id="ProtNLM"/>
    </source>
</evidence>
<feature type="compositionally biased region" description="Basic and acidic residues" evidence="1">
    <location>
        <begin position="378"/>
        <end position="396"/>
    </location>
</feature>